<dbReference type="GO" id="GO:0046952">
    <property type="term" value="P:ketone body catabolic process"/>
    <property type="evidence" value="ECO:0007669"/>
    <property type="project" value="InterPro"/>
</dbReference>
<dbReference type="STRING" id="1138170.GA0061105_1294"/>
<evidence type="ECO:0000256" key="1">
    <source>
        <dbReference type="ARBA" id="ARBA00007154"/>
    </source>
</evidence>
<dbReference type="InterPro" id="IPR014388">
    <property type="entry name" value="3-oxoacid_CoA-transferase"/>
</dbReference>
<dbReference type="Gene3D" id="3.40.1080.10">
    <property type="entry name" value="Glutaconate Coenzyme A-transferase"/>
    <property type="match status" value="2"/>
</dbReference>
<evidence type="ECO:0000256" key="2">
    <source>
        <dbReference type="ARBA" id="ARBA00022679"/>
    </source>
</evidence>
<evidence type="ECO:0000313" key="5">
    <source>
        <dbReference type="EMBL" id="SCB61979.1"/>
    </source>
</evidence>
<gene>
    <name evidence="5" type="ORF">GA0061105_1294</name>
</gene>
<dbReference type="PANTHER" id="PTHR43293">
    <property type="entry name" value="ACETATE COA-TRANSFERASE YDIF"/>
    <property type="match status" value="1"/>
</dbReference>
<dbReference type="PANTHER" id="PTHR43293:SF1">
    <property type="entry name" value="ACETATE COA-TRANSFERASE YDIF"/>
    <property type="match status" value="1"/>
</dbReference>
<evidence type="ECO:0000313" key="6">
    <source>
        <dbReference type="Proteomes" id="UP000198723"/>
    </source>
</evidence>
<dbReference type="Proteomes" id="UP000198723">
    <property type="component" value="Unassembled WGS sequence"/>
</dbReference>
<dbReference type="SUPFAM" id="SSF100950">
    <property type="entry name" value="NagB/RpiA/CoA transferase-like"/>
    <property type="match status" value="2"/>
</dbReference>
<dbReference type="Pfam" id="PF01144">
    <property type="entry name" value="CoA_trans"/>
    <property type="match status" value="1"/>
</dbReference>
<accession>A0A1C3YC78</accession>
<keyword evidence="2 3" id="KW-0808">Transferase</keyword>
<dbReference type="InterPro" id="IPR037171">
    <property type="entry name" value="NagB/RpiA_transferase-like"/>
</dbReference>
<comment type="catalytic activity">
    <reaction evidence="3">
        <text>an acyl-CoA + acetate = a carboxylate + acetyl-CoA</text>
        <dbReference type="Rhea" id="RHEA:13381"/>
        <dbReference type="ChEBI" id="CHEBI:29067"/>
        <dbReference type="ChEBI" id="CHEBI:30089"/>
        <dbReference type="ChEBI" id="CHEBI:57288"/>
        <dbReference type="ChEBI" id="CHEBI:58342"/>
        <dbReference type="EC" id="2.8.3.8"/>
    </reaction>
</comment>
<dbReference type="PIRSF" id="PIRSF000858">
    <property type="entry name" value="SCOT-t"/>
    <property type="match status" value="1"/>
</dbReference>
<evidence type="ECO:0000256" key="4">
    <source>
        <dbReference type="PIRSR" id="PIRSR000858-1"/>
    </source>
</evidence>
<dbReference type="SMART" id="SM00882">
    <property type="entry name" value="CoA_trans"/>
    <property type="match status" value="1"/>
</dbReference>
<protein>
    <recommendedName>
        <fullName evidence="3">Acetate CoA-transferase YdiF</fullName>
        <ecNumber evidence="3">2.8.3.8</ecNumber>
    </recommendedName>
</protein>
<dbReference type="InterPro" id="IPR004165">
    <property type="entry name" value="CoA_trans_fam_I"/>
</dbReference>
<evidence type="ECO:0000256" key="3">
    <source>
        <dbReference type="PIRNR" id="PIRNR000858"/>
    </source>
</evidence>
<dbReference type="EMBL" id="FMAJ01000029">
    <property type="protein sequence ID" value="SCB61979.1"/>
    <property type="molecule type" value="Genomic_DNA"/>
</dbReference>
<reference evidence="5 6" key="1">
    <citation type="submission" date="2016-08" db="EMBL/GenBank/DDBJ databases">
        <authorList>
            <person name="Seilhamer J.J."/>
        </authorList>
    </citation>
    <scope>NUCLEOTIDE SEQUENCE [LARGE SCALE GENOMIC DNA]</scope>
    <source>
        <strain evidence="5 6">HBR26</strain>
    </source>
</reference>
<dbReference type="EC" id="2.8.3.8" evidence="3"/>
<dbReference type="AlphaFoldDB" id="A0A1C3YC78"/>
<name>A0A1C3YC78_9HYPH</name>
<dbReference type="PROSITE" id="PS51257">
    <property type="entry name" value="PROKAR_LIPOPROTEIN"/>
    <property type="match status" value="1"/>
</dbReference>
<feature type="active site" description="5-glutamyl coenzyme A thioester intermediate" evidence="4">
    <location>
        <position position="330"/>
    </location>
</feature>
<organism evidence="5 6">
    <name type="scientific">Rhizobium aethiopicum</name>
    <dbReference type="NCBI Taxonomy" id="1138170"/>
    <lineage>
        <taxon>Bacteria</taxon>
        <taxon>Pseudomonadati</taxon>
        <taxon>Pseudomonadota</taxon>
        <taxon>Alphaproteobacteria</taxon>
        <taxon>Hyphomicrobiales</taxon>
        <taxon>Rhizobiaceae</taxon>
        <taxon>Rhizobium/Agrobacterium group</taxon>
        <taxon>Rhizobium</taxon>
    </lineage>
</organism>
<comment type="similarity">
    <text evidence="1 3">Belongs to the 3-oxoacid CoA-transferase family.</text>
</comment>
<sequence length="539" mass="57696">MHMQKHLTPTEAAALIPDGAVVTVSSSSGLGCPDLMLKAIGERFDATGHPRDLTTLHPIAAGDMSGIKGVDYLARKGLLKRIIGGSYPSGPSSSEPPLIWQMITNNEIPAYNIPSGILFDIHREAAAKRPGVLTKVGIDTFVDPERQGCAMNALALDVPVVKRVSFEGDDWLFFPSIVPQVAIIRATTADERGNLTYEHEGAYLGGLDQALAARNNGGIVIAQVKRITKEGSLSPHDVRVPGMLVDYVIVDPDQKQTTQTSYDPAISGEIFRPLDSFSVPEFNVQKVIARRVAQELESGSCVNLGFGISANVPRILLEEGLHGAVTWVIEQGAVGGVPLLDFAFGCASNADAYMPSPYQFTYFQGAGFDASLLSFLEIGKDGSVNVSKLSFRPHVTAGAGGFVDITARAKKIVFSGMFNAGAKLSIADGTLLIEREGKLKKLVSDVEHVTFSGGRAIEQGQDITYVTERCVMKLTADGIVLTEIAPGVDLHTHILDQSEFRLIVAPDLKVMDAALFREPSIGLSLPTKRARALEGTFNG</sequence>
<proteinExistence type="inferred from homology"/>
<dbReference type="GO" id="GO:0008775">
    <property type="term" value="F:acetate CoA-transferase activity"/>
    <property type="evidence" value="ECO:0007669"/>
    <property type="project" value="UniProtKB-EC"/>
</dbReference>
<comment type="function">
    <text evidence="3">CoA transferase having broad substrate specificity for short-chain acyl-CoA thioesters with the activity decreasing when the length of the carboxylic acid chain exceeds four carbons.</text>
</comment>